<evidence type="ECO:0000256" key="7">
    <source>
        <dbReference type="ARBA" id="ARBA00038897"/>
    </source>
</evidence>
<dbReference type="KEGG" id="nft:FBF37_02200"/>
<dbReference type="EC" id="1.1.2.4" evidence="7"/>
<dbReference type="InterPro" id="IPR036318">
    <property type="entry name" value="FAD-bd_PCMH-like_sf"/>
</dbReference>
<dbReference type="GO" id="GO:1903457">
    <property type="term" value="P:lactate catabolic process"/>
    <property type="evidence" value="ECO:0007669"/>
    <property type="project" value="TreeGrafter"/>
</dbReference>
<dbReference type="GO" id="GO:0071949">
    <property type="term" value="F:FAD binding"/>
    <property type="evidence" value="ECO:0007669"/>
    <property type="project" value="InterPro"/>
</dbReference>
<dbReference type="PANTHER" id="PTHR11748">
    <property type="entry name" value="D-LACTATE DEHYDROGENASE"/>
    <property type="match status" value="1"/>
</dbReference>
<evidence type="ECO:0000256" key="5">
    <source>
        <dbReference type="ARBA" id="ARBA00022946"/>
    </source>
</evidence>
<dbReference type="InterPro" id="IPR016164">
    <property type="entry name" value="FAD-linked_Oxase-like_C"/>
</dbReference>
<dbReference type="InterPro" id="IPR016166">
    <property type="entry name" value="FAD-bd_PCMH"/>
</dbReference>
<keyword evidence="3" id="KW-0285">Flavoprotein</keyword>
<keyword evidence="4" id="KW-0274">FAD</keyword>
<dbReference type="RefSeq" id="WP_138079064.1">
    <property type="nucleotide sequence ID" value="NZ_CP040004.1"/>
</dbReference>
<dbReference type="Proteomes" id="UP000310639">
    <property type="component" value="Chromosome"/>
</dbReference>
<evidence type="ECO:0000256" key="6">
    <source>
        <dbReference type="ARBA" id="ARBA00023002"/>
    </source>
</evidence>
<evidence type="ECO:0000259" key="8">
    <source>
        <dbReference type="PROSITE" id="PS51387"/>
    </source>
</evidence>
<evidence type="ECO:0000313" key="9">
    <source>
        <dbReference type="EMBL" id="QCT42273.1"/>
    </source>
</evidence>
<dbReference type="AlphaFoldDB" id="A0A4P9A395"/>
<organism evidence="9 10">
    <name type="scientific">Candidatus Nanosynbacter featherlites</name>
    <dbReference type="NCBI Taxonomy" id="2572088"/>
    <lineage>
        <taxon>Bacteria</taxon>
        <taxon>Candidatus Saccharimonadota</taxon>
        <taxon>Candidatus Saccharimonadia</taxon>
        <taxon>Candidatus Nanosynbacterales</taxon>
        <taxon>Candidatus Nanosynbacteraceae</taxon>
        <taxon>Candidatus Nanosynbacter</taxon>
    </lineage>
</organism>
<dbReference type="InterPro" id="IPR016169">
    <property type="entry name" value="FAD-bd_PCMH_sub2"/>
</dbReference>
<evidence type="ECO:0000256" key="2">
    <source>
        <dbReference type="ARBA" id="ARBA00008000"/>
    </source>
</evidence>
<evidence type="ECO:0000313" key="10">
    <source>
        <dbReference type="Proteomes" id="UP000310639"/>
    </source>
</evidence>
<proteinExistence type="inferred from homology"/>
<dbReference type="EMBL" id="CP040004">
    <property type="protein sequence ID" value="QCT42273.1"/>
    <property type="molecule type" value="Genomic_DNA"/>
</dbReference>
<evidence type="ECO:0000256" key="1">
    <source>
        <dbReference type="ARBA" id="ARBA00001974"/>
    </source>
</evidence>
<evidence type="ECO:0000256" key="3">
    <source>
        <dbReference type="ARBA" id="ARBA00022630"/>
    </source>
</evidence>
<dbReference type="GO" id="GO:0004458">
    <property type="term" value="F:D-lactate dehydrogenase (cytochrome) activity"/>
    <property type="evidence" value="ECO:0007669"/>
    <property type="project" value="UniProtKB-EC"/>
</dbReference>
<keyword evidence="6" id="KW-0560">Oxidoreductase</keyword>
<comment type="cofactor">
    <cofactor evidence="1">
        <name>FAD</name>
        <dbReference type="ChEBI" id="CHEBI:57692"/>
    </cofactor>
</comment>
<comment type="similarity">
    <text evidence="2">Belongs to the FAD-binding oxidoreductase/transferase type 4 family.</text>
</comment>
<dbReference type="SUPFAM" id="SSF56176">
    <property type="entry name" value="FAD-binding/transporter-associated domain-like"/>
    <property type="match status" value="1"/>
</dbReference>
<dbReference type="Pfam" id="PF01565">
    <property type="entry name" value="FAD_binding_4"/>
    <property type="match status" value="1"/>
</dbReference>
<dbReference type="SUPFAM" id="SSF55103">
    <property type="entry name" value="FAD-linked oxidases, C-terminal domain"/>
    <property type="match status" value="1"/>
</dbReference>
<feature type="domain" description="FAD-binding PCMH-type" evidence="8">
    <location>
        <begin position="33"/>
        <end position="268"/>
    </location>
</feature>
<dbReference type="GO" id="GO:0008720">
    <property type="term" value="F:D-lactate dehydrogenase (NAD+) activity"/>
    <property type="evidence" value="ECO:0007669"/>
    <property type="project" value="TreeGrafter"/>
</dbReference>
<dbReference type="PANTHER" id="PTHR11748:SF111">
    <property type="entry name" value="D-LACTATE DEHYDROGENASE, MITOCHONDRIAL-RELATED"/>
    <property type="match status" value="1"/>
</dbReference>
<dbReference type="InterPro" id="IPR016167">
    <property type="entry name" value="FAD-bd_PCMH_sub1"/>
</dbReference>
<reference evidence="9 10" key="1">
    <citation type="submission" date="2019-04" db="EMBL/GenBank/DDBJ databases">
        <title>Saccharibacteria TM7 genomes.</title>
        <authorList>
            <person name="Bor B."/>
            <person name="He X."/>
            <person name="Chen T."/>
            <person name="Dewhirst F.E."/>
        </authorList>
    </citation>
    <scope>NUCLEOTIDE SEQUENCE [LARGE SCALE GENOMIC DNA]</scope>
    <source>
        <strain evidence="9 10">BB001</strain>
    </source>
</reference>
<protein>
    <recommendedName>
        <fullName evidence="7">D-lactate dehydrogenase (cytochrome)</fullName>
        <ecNumber evidence="7">1.1.2.4</ecNumber>
    </recommendedName>
</protein>
<dbReference type="PROSITE" id="PS51387">
    <property type="entry name" value="FAD_PCMH"/>
    <property type="match status" value="1"/>
</dbReference>
<dbReference type="InterPro" id="IPR004113">
    <property type="entry name" value="FAD-bd_oxidored_4_C"/>
</dbReference>
<gene>
    <name evidence="9" type="ORF">FBF37_02200</name>
</gene>
<dbReference type="Gene3D" id="3.30.43.10">
    <property type="entry name" value="Uridine Diphospho-n-acetylenolpyruvylglucosamine Reductase, domain 2"/>
    <property type="match status" value="1"/>
</dbReference>
<name>A0A4P9A395_9BACT</name>
<sequence>MNKVATYLNGHLTGEVLVNDLLLDAAQSDGSVLARRPEMIARPSNVNDIRKIMRFCSQLADKGHILSVVVRGAGTDSNGAATGGGVSLDMQAYMCHAKGIDPKQQLVHMQAGMKYSAVRELLSMHKSLALPEVSVVSQDGTIGGAIASGAVASSVGITTLFTDAISQMEIVLANGDVIQTGRINKRELAKKKGLSTLEGEIYRQVDNLLEDNQQIIDAIKRREKSTAGFWGITKVKGEDGSFDLTPLFVGSQGALGIISEVIMKAEYSSNDATVITATFGDMSEAQAAVDEALKHKVSKVDIIDGRIMARAASEGKKFSWAPREAFKGAAVIITMSEFSDRARGRAAKKLARKLENIHPVGLAIHDIQTQEVASLYTPLSFILHSTEERATCPAVFSGLWLPLERLDGFLSELRKVEAETKLALPVVVDAVNGYVDLLPVFNLHKVSERRVLLKLIPEIAKLVAESRGNVAGRYGDGRLKAGLMQATVSPDETAIYSQIKHIFDPANILMPDIKKEVPAKELADELNVWCRTKS</sequence>
<dbReference type="Pfam" id="PF02913">
    <property type="entry name" value="FAD-oxidase_C"/>
    <property type="match status" value="1"/>
</dbReference>
<keyword evidence="5" id="KW-0809">Transit peptide</keyword>
<dbReference type="InterPro" id="IPR006094">
    <property type="entry name" value="Oxid_FAD_bind_N"/>
</dbReference>
<dbReference type="OrthoDB" id="9767256at2"/>
<accession>A0A4P9A395</accession>
<evidence type="ECO:0000256" key="4">
    <source>
        <dbReference type="ARBA" id="ARBA00022827"/>
    </source>
</evidence>
<dbReference type="Gene3D" id="3.30.465.10">
    <property type="match status" value="1"/>
</dbReference>
<keyword evidence="10" id="KW-1185">Reference proteome</keyword>